<organism evidence="2 3">
    <name type="scientific">Sordaria brevicollis</name>
    <dbReference type="NCBI Taxonomy" id="83679"/>
    <lineage>
        <taxon>Eukaryota</taxon>
        <taxon>Fungi</taxon>
        <taxon>Dikarya</taxon>
        <taxon>Ascomycota</taxon>
        <taxon>Pezizomycotina</taxon>
        <taxon>Sordariomycetes</taxon>
        <taxon>Sordariomycetidae</taxon>
        <taxon>Sordariales</taxon>
        <taxon>Sordariaceae</taxon>
        <taxon>Sordaria</taxon>
    </lineage>
</organism>
<reference evidence="2" key="1">
    <citation type="journal article" date="2023" name="Mol. Phylogenet. Evol.">
        <title>Genome-scale phylogeny and comparative genomics of the fungal order Sordariales.</title>
        <authorList>
            <person name="Hensen N."/>
            <person name="Bonometti L."/>
            <person name="Westerberg I."/>
            <person name="Brannstrom I.O."/>
            <person name="Guillou S."/>
            <person name="Cros-Aarteil S."/>
            <person name="Calhoun S."/>
            <person name="Haridas S."/>
            <person name="Kuo A."/>
            <person name="Mondo S."/>
            <person name="Pangilinan J."/>
            <person name="Riley R."/>
            <person name="LaButti K."/>
            <person name="Andreopoulos B."/>
            <person name="Lipzen A."/>
            <person name="Chen C."/>
            <person name="Yan M."/>
            <person name="Daum C."/>
            <person name="Ng V."/>
            <person name="Clum A."/>
            <person name="Steindorff A."/>
            <person name="Ohm R.A."/>
            <person name="Martin F."/>
            <person name="Silar P."/>
            <person name="Natvig D.O."/>
            <person name="Lalanne C."/>
            <person name="Gautier V."/>
            <person name="Ament-Velasquez S.L."/>
            <person name="Kruys A."/>
            <person name="Hutchinson M.I."/>
            <person name="Powell A.J."/>
            <person name="Barry K."/>
            <person name="Miller A.N."/>
            <person name="Grigoriev I.V."/>
            <person name="Debuchy R."/>
            <person name="Gladieux P."/>
            <person name="Hiltunen Thoren M."/>
            <person name="Johannesson H."/>
        </authorList>
    </citation>
    <scope>NUCLEOTIDE SEQUENCE</scope>
    <source>
        <strain evidence="2">FGSC 1904</strain>
    </source>
</reference>
<comment type="caution">
    <text evidence="2">The sequence shown here is derived from an EMBL/GenBank/DDBJ whole genome shotgun (WGS) entry which is preliminary data.</text>
</comment>
<dbReference type="EMBL" id="JAUTDP010000009">
    <property type="protein sequence ID" value="KAK3396270.1"/>
    <property type="molecule type" value="Genomic_DNA"/>
</dbReference>
<keyword evidence="3" id="KW-1185">Reference proteome</keyword>
<accession>A0AAE0PAZ9</accession>
<evidence type="ECO:0000256" key="1">
    <source>
        <dbReference type="SAM" id="MobiDB-lite"/>
    </source>
</evidence>
<evidence type="ECO:0000313" key="2">
    <source>
        <dbReference type="EMBL" id="KAK3396270.1"/>
    </source>
</evidence>
<sequence length="277" mass="30417">MPSTFFTLPIGLPSIITTAITNLETIQQAARYSISIRGACLNDPLSTISALASALIESLQLIQDIPSLQTLRVGEQIHQVMDLASRLGASMLVIAADRINNRGGTGTTKGTATTTSPFQEEDQEQDQDPTTPTPGQAEAQEKITPDNYIHNHLQTMAGQLSESKKKLFDLVRSVLVGVSGNPKDGFRVDMTELGEVNERVSDKMGVEMRLWERLRVRVEEEEGVVVEGEGKNERETDFMELDDEDVEYLGLPRVSGGMVEQWRATVGQETGITRGNE</sequence>
<feature type="region of interest" description="Disordered" evidence="1">
    <location>
        <begin position="102"/>
        <end position="138"/>
    </location>
</feature>
<evidence type="ECO:0000313" key="3">
    <source>
        <dbReference type="Proteomes" id="UP001281003"/>
    </source>
</evidence>
<reference evidence="2" key="2">
    <citation type="submission" date="2023-07" db="EMBL/GenBank/DDBJ databases">
        <authorList>
            <consortium name="Lawrence Berkeley National Laboratory"/>
            <person name="Haridas S."/>
            <person name="Hensen N."/>
            <person name="Bonometti L."/>
            <person name="Westerberg I."/>
            <person name="Brannstrom I.O."/>
            <person name="Guillou S."/>
            <person name="Cros-Aarteil S."/>
            <person name="Calhoun S."/>
            <person name="Kuo A."/>
            <person name="Mondo S."/>
            <person name="Pangilinan J."/>
            <person name="Riley R."/>
            <person name="LaButti K."/>
            <person name="Andreopoulos B."/>
            <person name="Lipzen A."/>
            <person name="Chen C."/>
            <person name="Yanf M."/>
            <person name="Daum C."/>
            <person name="Ng V."/>
            <person name="Clum A."/>
            <person name="Steindorff A."/>
            <person name="Ohm R."/>
            <person name="Martin F."/>
            <person name="Silar P."/>
            <person name="Natvig D."/>
            <person name="Lalanne C."/>
            <person name="Gautier V."/>
            <person name="Ament-velasquez S.L."/>
            <person name="Kruys A."/>
            <person name="Hutchinson M.I."/>
            <person name="Powell A.J."/>
            <person name="Barry K."/>
            <person name="Miller A.N."/>
            <person name="Grigoriev I.V."/>
            <person name="Debuchy R."/>
            <person name="Gladieux P."/>
            <person name="Thoren M.H."/>
            <person name="Johannesson H."/>
        </authorList>
    </citation>
    <scope>NUCLEOTIDE SEQUENCE</scope>
    <source>
        <strain evidence="2">FGSC 1904</strain>
    </source>
</reference>
<name>A0AAE0PAZ9_SORBR</name>
<dbReference type="Proteomes" id="UP001281003">
    <property type="component" value="Unassembled WGS sequence"/>
</dbReference>
<dbReference type="AlphaFoldDB" id="A0AAE0PAZ9"/>
<gene>
    <name evidence="2" type="ORF">B0T20DRAFT_266963</name>
</gene>
<protein>
    <submittedName>
        <fullName evidence="2">Uncharacterized protein</fullName>
    </submittedName>
</protein>
<proteinExistence type="predicted"/>